<dbReference type="RefSeq" id="XP_001323744.1">
    <property type="nucleotide sequence ID" value="XM_001323709.1"/>
</dbReference>
<feature type="domain" description="SH3" evidence="7">
    <location>
        <begin position="312"/>
        <end position="372"/>
    </location>
</feature>
<dbReference type="InterPro" id="IPR001452">
    <property type="entry name" value="SH3_domain"/>
</dbReference>
<dbReference type="PROSITE" id="PS50002">
    <property type="entry name" value="SH3"/>
    <property type="match status" value="2"/>
</dbReference>
<dbReference type="OrthoDB" id="10262560at2759"/>
<dbReference type="InterPro" id="IPR050384">
    <property type="entry name" value="Endophilin_SH3RF"/>
</dbReference>
<dbReference type="OMA" id="NSHAAKY"/>
<keyword evidence="9" id="KW-1185">Reference proteome</keyword>
<evidence type="ECO:0000256" key="3">
    <source>
        <dbReference type="ARBA" id="ARBA00023054"/>
    </source>
</evidence>
<protein>
    <submittedName>
        <fullName evidence="8">Variant SH3 domain containing protein</fullName>
    </submittedName>
</protein>
<evidence type="ECO:0000256" key="5">
    <source>
        <dbReference type="PROSITE-ProRule" id="PRU00192"/>
    </source>
</evidence>
<dbReference type="EMBL" id="DS113317">
    <property type="protein sequence ID" value="EAY11521.1"/>
    <property type="molecule type" value="Genomic_DNA"/>
</dbReference>
<dbReference type="VEuPathDB" id="TrichDB:TVAGG3_0982460"/>
<dbReference type="AlphaFoldDB" id="A2E703"/>
<dbReference type="CDD" id="cd00174">
    <property type="entry name" value="SH3"/>
    <property type="match status" value="1"/>
</dbReference>
<dbReference type="InterPro" id="IPR027267">
    <property type="entry name" value="AH/BAR_dom_sf"/>
</dbReference>
<evidence type="ECO:0000256" key="2">
    <source>
        <dbReference type="ARBA" id="ARBA00022443"/>
    </source>
</evidence>
<keyword evidence="2 5" id="KW-0728">SH3 domain</keyword>
<dbReference type="Pfam" id="PF07653">
    <property type="entry name" value="SH3_2"/>
    <property type="match status" value="1"/>
</dbReference>
<feature type="coiled-coil region" evidence="6">
    <location>
        <begin position="115"/>
        <end position="175"/>
    </location>
</feature>
<reference evidence="8" key="2">
    <citation type="journal article" date="2007" name="Science">
        <title>Draft genome sequence of the sexually transmitted pathogen Trichomonas vaginalis.</title>
        <authorList>
            <person name="Carlton J.M."/>
            <person name="Hirt R.P."/>
            <person name="Silva J.C."/>
            <person name="Delcher A.L."/>
            <person name="Schatz M."/>
            <person name="Zhao Q."/>
            <person name="Wortman J.R."/>
            <person name="Bidwell S.L."/>
            <person name="Alsmark U.C.M."/>
            <person name="Besteiro S."/>
            <person name="Sicheritz-Ponten T."/>
            <person name="Noel C.J."/>
            <person name="Dacks J.B."/>
            <person name="Foster P.G."/>
            <person name="Simillion C."/>
            <person name="Van de Peer Y."/>
            <person name="Miranda-Saavedra D."/>
            <person name="Barton G.J."/>
            <person name="Westrop G.D."/>
            <person name="Mueller S."/>
            <person name="Dessi D."/>
            <person name="Fiori P.L."/>
            <person name="Ren Q."/>
            <person name="Paulsen I."/>
            <person name="Zhang H."/>
            <person name="Bastida-Corcuera F.D."/>
            <person name="Simoes-Barbosa A."/>
            <person name="Brown M.T."/>
            <person name="Hayes R.D."/>
            <person name="Mukherjee M."/>
            <person name="Okumura C.Y."/>
            <person name="Schneider R."/>
            <person name="Smith A.J."/>
            <person name="Vanacova S."/>
            <person name="Villalvazo M."/>
            <person name="Haas B.J."/>
            <person name="Pertea M."/>
            <person name="Feldblyum T.V."/>
            <person name="Utterback T.R."/>
            <person name="Shu C.L."/>
            <person name="Osoegawa K."/>
            <person name="de Jong P.J."/>
            <person name="Hrdy I."/>
            <person name="Horvathova L."/>
            <person name="Zubacova Z."/>
            <person name="Dolezal P."/>
            <person name="Malik S.B."/>
            <person name="Logsdon J.M. Jr."/>
            <person name="Henze K."/>
            <person name="Gupta A."/>
            <person name="Wang C.C."/>
            <person name="Dunne R.L."/>
            <person name="Upcroft J.A."/>
            <person name="Upcroft P."/>
            <person name="White O."/>
            <person name="Salzberg S.L."/>
            <person name="Tang P."/>
            <person name="Chiu C.-H."/>
            <person name="Lee Y.-S."/>
            <person name="Embley T.M."/>
            <person name="Coombs G.H."/>
            <person name="Mottram J.C."/>
            <person name="Tachezy J."/>
            <person name="Fraser-Liggett C.M."/>
            <person name="Johnson P.J."/>
        </authorList>
    </citation>
    <scope>NUCLEOTIDE SEQUENCE [LARGE SCALE GENOMIC DNA]</scope>
    <source>
        <strain evidence="8">G3</strain>
    </source>
</reference>
<dbReference type="Proteomes" id="UP000001542">
    <property type="component" value="Unassembled WGS sequence"/>
</dbReference>
<evidence type="ECO:0000313" key="9">
    <source>
        <dbReference type="Proteomes" id="UP000001542"/>
    </source>
</evidence>
<evidence type="ECO:0000259" key="7">
    <source>
        <dbReference type="PROSITE" id="PS50002"/>
    </source>
</evidence>
<name>A2E703_TRIV3</name>
<dbReference type="Gene3D" id="1.20.1270.60">
    <property type="entry name" value="Arfaptin homology (AH) domain/BAR domain"/>
    <property type="match status" value="1"/>
</dbReference>
<dbReference type="STRING" id="5722.A2E703"/>
<keyword evidence="3 6" id="KW-0175">Coiled coil</keyword>
<proteinExistence type="predicted"/>
<gene>
    <name evidence="8" type="ORF">TVAG_005960</name>
</gene>
<dbReference type="KEGG" id="tva:4769475"/>
<sequence>MSTNLDLFELGTKLEQVINDDIAGISIFNNYLQKRVDLEEMFTQEISNFLNSDMKTNSLSMTLILDEMNALLKHHKEIAENLRQQFMPPIRSFLQYIVREQNAFRNSLLAINDSVKSVNKKLNIAKSQLDKANLDVLHYSAARGDKSRRTVKELENDLEKIKKEQEDTIKNIQEVQYPRLMDNISELDFSVRTTIKNSIINFVHNEISVSEKSLDALKTVAISAERYEPAAETQKIAKALGFGSKQKSIFAIALCNFDGADDTDLPLYRGQLVEIIRQHPSGWWEGEAGGRKGLFPMTFVEPLVDISNGALIVEENFEVDKKWDAQNPGQISLDFGDIVHVYSIFNDMCNGYNIANGQHGLFPTKVIKFVKNFRL</sequence>
<keyword evidence="4" id="KW-0472">Membrane</keyword>
<evidence type="ECO:0000313" key="8">
    <source>
        <dbReference type="EMBL" id="EAY11521.1"/>
    </source>
</evidence>
<dbReference type="InterPro" id="IPR036028">
    <property type="entry name" value="SH3-like_dom_sf"/>
</dbReference>
<dbReference type="SUPFAM" id="SSF50044">
    <property type="entry name" value="SH3-domain"/>
    <property type="match status" value="2"/>
</dbReference>
<dbReference type="InParanoid" id="A2E703"/>
<evidence type="ECO:0000256" key="4">
    <source>
        <dbReference type="ARBA" id="ARBA00023136"/>
    </source>
</evidence>
<evidence type="ECO:0000256" key="1">
    <source>
        <dbReference type="ARBA" id="ARBA00004170"/>
    </source>
</evidence>
<organism evidence="8 9">
    <name type="scientific">Trichomonas vaginalis (strain ATCC PRA-98 / G3)</name>
    <dbReference type="NCBI Taxonomy" id="412133"/>
    <lineage>
        <taxon>Eukaryota</taxon>
        <taxon>Metamonada</taxon>
        <taxon>Parabasalia</taxon>
        <taxon>Trichomonadida</taxon>
        <taxon>Trichomonadidae</taxon>
        <taxon>Trichomonas</taxon>
    </lineage>
</organism>
<comment type="subcellular location">
    <subcellularLocation>
        <location evidence="1">Membrane</location>
        <topology evidence="1">Peripheral membrane protein</topology>
    </subcellularLocation>
</comment>
<dbReference type="VEuPathDB" id="TrichDB:TVAG_005960"/>
<dbReference type="SUPFAM" id="SSF103657">
    <property type="entry name" value="BAR/IMD domain-like"/>
    <property type="match status" value="1"/>
</dbReference>
<accession>A2E703</accession>
<evidence type="ECO:0000256" key="6">
    <source>
        <dbReference type="SAM" id="Coils"/>
    </source>
</evidence>
<dbReference type="FunCoup" id="A2E703">
    <property type="interactions" value="281"/>
</dbReference>
<dbReference type="Gene3D" id="2.30.30.40">
    <property type="entry name" value="SH3 Domains"/>
    <property type="match status" value="2"/>
</dbReference>
<reference evidence="8" key="1">
    <citation type="submission" date="2006-10" db="EMBL/GenBank/DDBJ databases">
        <authorList>
            <person name="Amadeo P."/>
            <person name="Zhao Q."/>
            <person name="Wortman J."/>
            <person name="Fraser-Liggett C."/>
            <person name="Carlton J."/>
        </authorList>
    </citation>
    <scope>NUCLEOTIDE SEQUENCE</scope>
    <source>
        <strain evidence="8">G3</strain>
    </source>
</reference>
<dbReference type="SMART" id="SM00326">
    <property type="entry name" value="SH3"/>
    <property type="match status" value="2"/>
</dbReference>
<feature type="domain" description="SH3" evidence="7">
    <location>
        <begin position="246"/>
        <end position="305"/>
    </location>
</feature>
<dbReference type="PANTHER" id="PTHR14167:SF81">
    <property type="entry name" value="ENDOPHILIN-A"/>
    <property type="match status" value="1"/>
</dbReference>
<dbReference type="PANTHER" id="PTHR14167">
    <property type="entry name" value="SH3 DOMAIN-CONTAINING"/>
    <property type="match status" value="1"/>
</dbReference>